<evidence type="ECO:0000313" key="2">
    <source>
        <dbReference type="EMBL" id="CAF1536087.1"/>
    </source>
</evidence>
<proteinExistence type="predicted"/>
<feature type="compositionally biased region" description="Polar residues" evidence="1">
    <location>
        <begin position="29"/>
        <end position="42"/>
    </location>
</feature>
<comment type="caution">
    <text evidence="3">The sequence shown here is derived from an EMBL/GenBank/DDBJ whole genome shotgun (WGS) entry which is preliminary data.</text>
</comment>
<evidence type="ECO:0000313" key="4">
    <source>
        <dbReference type="Proteomes" id="UP000663828"/>
    </source>
</evidence>
<reference evidence="3" key="1">
    <citation type="submission" date="2021-02" db="EMBL/GenBank/DDBJ databases">
        <authorList>
            <person name="Nowell W R."/>
        </authorList>
    </citation>
    <scope>NUCLEOTIDE SEQUENCE</scope>
</reference>
<organism evidence="3 4">
    <name type="scientific">Adineta ricciae</name>
    <name type="common">Rotifer</name>
    <dbReference type="NCBI Taxonomy" id="249248"/>
    <lineage>
        <taxon>Eukaryota</taxon>
        <taxon>Metazoa</taxon>
        <taxon>Spiralia</taxon>
        <taxon>Gnathifera</taxon>
        <taxon>Rotifera</taxon>
        <taxon>Eurotatoria</taxon>
        <taxon>Bdelloidea</taxon>
        <taxon>Adinetida</taxon>
        <taxon>Adinetidae</taxon>
        <taxon>Adineta</taxon>
    </lineage>
</organism>
<dbReference type="Proteomes" id="UP000663828">
    <property type="component" value="Unassembled WGS sequence"/>
</dbReference>
<dbReference type="AlphaFoldDB" id="A0A816EV68"/>
<protein>
    <submittedName>
        <fullName evidence="3">Uncharacterized protein</fullName>
    </submittedName>
</protein>
<dbReference type="Gene3D" id="2.40.70.10">
    <property type="entry name" value="Acid Proteases"/>
    <property type="match status" value="1"/>
</dbReference>
<evidence type="ECO:0000313" key="3">
    <source>
        <dbReference type="EMBL" id="CAF1654368.1"/>
    </source>
</evidence>
<dbReference type="EMBL" id="CAJNOJ010000965">
    <property type="protein sequence ID" value="CAF1536087.1"/>
    <property type="molecule type" value="Genomic_DNA"/>
</dbReference>
<gene>
    <name evidence="2" type="ORF">EDS130_LOCUS44956</name>
    <name evidence="3" type="ORF">XAT740_LOCUS55622</name>
</gene>
<sequence length="154" mass="17815">MNYAPISNNNSRQSSSRYSTAPKNRPMYNRNTSSGYNGSRQNKPSEHTRPTQRSNACFDCGRLELYIDIGDRPTMIKGYVVKELCSERILGMNFISKYQFIINVEEHTVTLRDDDKCITATLEVNQCKIHYSTRTTRYTHTVVSNSKLELQYHC</sequence>
<feature type="compositionally biased region" description="Low complexity" evidence="1">
    <location>
        <begin position="7"/>
        <end position="19"/>
    </location>
</feature>
<dbReference type="InterPro" id="IPR021109">
    <property type="entry name" value="Peptidase_aspartic_dom_sf"/>
</dbReference>
<dbReference type="EMBL" id="CAJNOR010010499">
    <property type="protein sequence ID" value="CAF1654368.1"/>
    <property type="molecule type" value="Genomic_DNA"/>
</dbReference>
<dbReference type="OrthoDB" id="10476397at2759"/>
<feature type="region of interest" description="Disordered" evidence="1">
    <location>
        <begin position="1"/>
        <end position="53"/>
    </location>
</feature>
<dbReference type="Proteomes" id="UP000663852">
    <property type="component" value="Unassembled WGS sequence"/>
</dbReference>
<accession>A0A816EV68</accession>
<name>A0A816EV68_ADIRI</name>
<evidence type="ECO:0000256" key="1">
    <source>
        <dbReference type="SAM" id="MobiDB-lite"/>
    </source>
</evidence>
<keyword evidence="4" id="KW-1185">Reference proteome</keyword>